<dbReference type="PANTHER" id="PTHR43283">
    <property type="entry name" value="BETA-LACTAMASE-RELATED"/>
    <property type="match status" value="1"/>
</dbReference>
<dbReference type="AlphaFoldDB" id="A0A917GRS2"/>
<dbReference type="PROSITE" id="PS51257">
    <property type="entry name" value="PROKAR_LIPOPROTEIN"/>
    <property type="match status" value="1"/>
</dbReference>
<evidence type="ECO:0000259" key="2">
    <source>
        <dbReference type="Pfam" id="PF00144"/>
    </source>
</evidence>
<dbReference type="InterPro" id="IPR050789">
    <property type="entry name" value="Diverse_Enzym_Activities"/>
</dbReference>
<dbReference type="OrthoDB" id="9814204at2"/>
<dbReference type="EMBL" id="BMIY01000004">
    <property type="protein sequence ID" value="GGG55181.1"/>
    <property type="molecule type" value="Genomic_DNA"/>
</dbReference>
<organism evidence="3 4">
    <name type="scientific">Pseudohongiella nitratireducens</name>
    <dbReference type="NCBI Taxonomy" id="1768907"/>
    <lineage>
        <taxon>Bacteria</taxon>
        <taxon>Pseudomonadati</taxon>
        <taxon>Pseudomonadota</taxon>
        <taxon>Gammaproteobacteria</taxon>
        <taxon>Pseudomonadales</taxon>
        <taxon>Pseudohongiellaceae</taxon>
        <taxon>Pseudohongiella</taxon>
    </lineage>
</organism>
<name>A0A917GRS2_9GAMM</name>
<dbReference type="RefSeq" id="WP_082866335.1">
    <property type="nucleotide sequence ID" value="NZ_BMIY01000004.1"/>
</dbReference>
<comment type="caution">
    <text evidence="3">The sequence shown here is derived from an EMBL/GenBank/DDBJ whole genome shotgun (WGS) entry which is preliminary data.</text>
</comment>
<dbReference type="InterPro" id="IPR012338">
    <property type="entry name" value="Beta-lactam/transpept-like"/>
</dbReference>
<dbReference type="Proteomes" id="UP000627715">
    <property type="component" value="Unassembled WGS sequence"/>
</dbReference>
<evidence type="ECO:0000313" key="4">
    <source>
        <dbReference type="Proteomes" id="UP000627715"/>
    </source>
</evidence>
<keyword evidence="1" id="KW-0732">Signal</keyword>
<evidence type="ECO:0000313" key="3">
    <source>
        <dbReference type="EMBL" id="GGG55181.1"/>
    </source>
</evidence>
<feature type="chain" id="PRO_5037158053" description="Beta-lactamase-related domain-containing protein" evidence="1">
    <location>
        <begin position="28"/>
        <end position="343"/>
    </location>
</feature>
<dbReference type="Gene3D" id="3.40.710.10">
    <property type="entry name" value="DD-peptidase/beta-lactamase superfamily"/>
    <property type="match status" value="1"/>
</dbReference>
<feature type="domain" description="Beta-lactamase-related" evidence="2">
    <location>
        <begin position="53"/>
        <end position="317"/>
    </location>
</feature>
<dbReference type="Pfam" id="PF00144">
    <property type="entry name" value="Beta-lactamase"/>
    <property type="match status" value="1"/>
</dbReference>
<feature type="signal peptide" evidence="1">
    <location>
        <begin position="1"/>
        <end position="27"/>
    </location>
</feature>
<reference evidence="3" key="1">
    <citation type="journal article" date="2014" name="Int. J. Syst. Evol. Microbiol.">
        <title>Complete genome sequence of Corynebacterium casei LMG S-19264T (=DSM 44701T), isolated from a smear-ripened cheese.</title>
        <authorList>
            <consortium name="US DOE Joint Genome Institute (JGI-PGF)"/>
            <person name="Walter F."/>
            <person name="Albersmeier A."/>
            <person name="Kalinowski J."/>
            <person name="Ruckert C."/>
        </authorList>
    </citation>
    <scope>NUCLEOTIDE SEQUENCE</scope>
    <source>
        <strain evidence="3">CGMCC 1.15425</strain>
    </source>
</reference>
<sequence>MPLRRVVPYLMCLALSCMTFLAPLVNASDTSQHDLDLVAIERAANNLPRLHSLLIHQHGDMVYEQYFNGRDASQAANMKSASKSVISALVGIAIARGDIASLDQPVSDYFPDILADAAPAKRAITIENLLTMEAGLESTSNRNYGRWAVSDDWVRFVLEQPMVGTPGSDMIYSTGSTHLLSAIIERASGISTLEYAERHLTGPTGMNITYWSQDPQGVYFGGNNLEMRPRDMLKFGQLYLNGGEWGGRQLLSREWVEQSHSPHADSPRGQGRHYGYGWWLRDLAGMQVPVAWGYGGQLIFVVEPFDLVVVATADSQPGDGRYMQLRGIYDLVETHILAPLADR</sequence>
<reference evidence="3" key="2">
    <citation type="submission" date="2020-09" db="EMBL/GenBank/DDBJ databases">
        <authorList>
            <person name="Sun Q."/>
            <person name="Zhou Y."/>
        </authorList>
    </citation>
    <scope>NUCLEOTIDE SEQUENCE</scope>
    <source>
        <strain evidence="3">CGMCC 1.15425</strain>
    </source>
</reference>
<gene>
    <name evidence="3" type="ORF">GCM10011403_10320</name>
</gene>
<dbReference type="SUPFAM" id="SSF56601">
    <property type="entry name" value="beta-lactamase/transpeptidase-like"/>
    <property type="match status" value="1"/>
</dbReference>
<evidence type="ECO:0000256" key="1">
    <source>
        <dbReference type="SAM" id="SignalP"/>
    </source>
</evidence>
<dbReference type="PANTHER" id="PTHR43283:SF7">
    <property type="entry name" value="BETA-LACTAMASE-RELATED DOMAIN-CONTAINING PROTEIN"/>
    <property type="match status" value="1"/>
</dbReference>
<accession>A0A917GRS2</accession>
<protein>
    <recommendedName>
        <fullName evidence="2">Beta-lactamase-related domain-containing protein</fullName>
    </recommendedName>
</protein>
<keyword evidence="4" id="KW-1185">Reference proteome</keyword>
<dbReference type="InterPro" id="IPR001466">
    <property type="entry name" value="Beta-lactam-related"/>
</dbReference>
<proteinExistence type="predicted"/>